<dbReference type="RefSeq" id="WP_091369584.1">
    <property type="nucleotide sequence ID" value="NZ_FNDV01000003.1"/>
</dbReference>
<feature type="domain" description="Aminotransferase class V" evidence="5">
    <location>
        <begin position="4"/>
        <end position="361"/>
    </location>
</feature>
<evidence type="ECO:0000313" key="7">
    <source>
        <dbReference type="Proteomes" id="UP000199651"/>
    </source>
</evidence>
<gene>
    <name evidence="6" type="ORF">SAMN05192558_101588</name>
</gene>
<protein>
    <submittedName>
        <fullName evidence="6">Selenocysteine lyase/Cysteine desulfurase</fullName>
    </submittedName>
</protein>
<dbReference type="InterPro" id="IPR015421">
    <property type="entry name" value="PyrdxlP-dep_Trfase_major"/>
</dbReference>
<dbReference type="Gene3D" id="3.90.1150.10">
    <property type="entry name" value="Aspartate Aminotransferase, domain 1"/>
    <property type="match status" value="1"/>
</dbReference>
<dbReference type="PANTHER" id="PTHR43586">
    <property type="entry name" value="CYSTEINE DESULFURASE"/>
    <property type="match status" value="1"/>
</dbReference>
<accession>A0A1H0FZ21</accession>
<evidence type="ECO:0000313" key="6">
    <source>
        <dbReference type="EMBL" id="SDN99896.1"/>
    </source>
</evidence>
<keyword evidence="6" id="KW-0456">Lyase</keyword>
<dbReference type="Pfam" id="PF00266">
    <property type="entry name" value="Aminotran_5"/>
    <property type="match status" value="1"/>
</dbReference>
<dbReference type="InterPro" id="IPR020578">
    <property type="entry name" value="Aminotrans_V_PyrdxlP_BS"/>
</dbReference>
<keyword evidence="7" id="KW-1185">Reference proteome</keyword>
<evidence type="ECO:0000256" key="4">
    <source>
        <dbReference type="RuleBase" id="RU004504"/>
    </source>
</evidence>
<keyword evidence="2" id="KW-0663">Pyridoxal phosphate</keyword>
<organism evidence="6 7">
    <name type="scientific">Actinokineospora alba</name>
    <dbReference type="NCBI Taxonomy" id="504798"/>
    <lineage>
        <taxon>Bacteria</taxon>
        <taxon>Bacillati</taxon>
        <taxon>Actinomycetota</taxon>
        <taxon>Actinomycetes</taxon>
        <taxon>Pseudonocardiales</taxon>
        <taxon>Pseudonocardiaceae</taxon>
        <taxon>Actinokineospora</taxon>
    </lineage>
</organism>
<evidence type="ECO:0000259" key="5">
    <source>
        <dbReference type="Pfam" id="PF00266"/>
    </source>
</evidence>
<dbReference type="InterPro" id="IPR015422">
    <property type="entry name" value="PyrdxlP-dep_Trfase_small"/>
</dbReference>
<name>A0A1H0FZ21_9PSEU</name>
<comment type="similarity">
    <text evidence="3">Belongs to the class-V pyridoxal-phosphate-dependent aminotransferase family.</text>
</comment>
<evidence type="ECO:0000256" key="1">
    <source>
        <dbReference type="ARBA" id="ARBA00001933"/>
    </source>
</evidence>
<dbReference type="STRING" id="504798.SAMN05421871_103283"/>
<evidence type="ECO:0000256" key="2">
    <source>
        <dbReference type="ARBA" id="ARBA00022898"/>
    </source>
</evidence>
<comment type="cofactor">
    <cofactor evidence="1 4">
        <name>pyridoxal 5'-phosphate</name>
        <dbReference type="ChEBI" id="CHEBI:597326"/>
    </cofactor>
</comment>
<reference evidence="7" key="1">
    <citation type="submission" date="2016-10" db="EMBL/GenBank/DDBJ databases">
        <authorList>
            <person name="Varghese N."/>
            <person name="Submissions S."/>
        </authorList>
    </citation>
    <scope>NUCLEOTIDE SEQUENCE [LARGE SCALE GENOMIC DNA]</scope>
    <source>
        <strain evidence="7">IBRC-M 10655</strain>
    </source>
</reference>
<dbReference type="AlphaFoldDB" id="A0A1H0FZ21"/>
<proteinExistence type="inferred from homology"/>
<dbReference type="Gene3D" id="3.40.640.10">
    <property type="entry name" value="Type I PLP-dependent aspartate aminotransferase-like (Major domain)"/>
    <property type="match status" value="1"/>
</dbReference>
<sequence>MIHLNTAGAGLMPESVATAMIECVRREVEHGAYETELHYDKILQQEVYERIAALVNAPVEDIAFFDSATRAWCAVVCRLDLKAGEKVWVTPYEYAGNLISLLALRDRTGCVIETIPTTGTGDLDLEWIAANISDDVAFVSLTYIPSGCGIVNPVAEIGRILAPYRAFYAVDACQAIGQVNVDVAEIGCHLLSGAGRKFLRGPRGTGFAYVAPELRATLITDTHDLHVARVVSPTEYVVEDTSARGLELAERTTAAVLGFNAALIHFDSVDAFAQHEVFQALRSTLAELPVELIEPGTRHSGIVSFRHASIPAEQIRDELGARGINGWKIRGDHTPIFMAERGIDTAVRLSVHYYTSLDDVAAAGRALREILGA</sequence>
<dbReference type="InterPro" id="IPR000192">
    <property type="entry name" value="Aminotrans_V_dom"/>
</dbReference>
<dbReference type="EMBL" id="FNJB01000001">
    <property type="protein sequence ID" value="SDN99896.1"/>
    <property type="molecule type" value="Genomic_DNA"/>
</dbReference>
<dbReference type="GO" id="GO:0016829">
    <property type="term" value="F:lyase activity"/>
    <property type="evidence" value="ECO:0007669"/>
    <property type="project" value="UniProtKB-KW"/>
</dbReference>
<dbReference type="PROSITE" id="PS00595">
    <property type="entry name" value="AA_TRANSFER_CLASS_5"/>
    <property type="match status" value="1"/>
</dbReference>
<evidence type="ECO:0000256" key="3">
    <source>
        <dbReference type="RuleBase" id="RU004075"/>
    </source>
</evidence>
<dbReference type="PANTHER" id="PTHR43586:SF24">
    <property type="entry name" value="BLR4730 PROTEIN"/>
    <property type="match status" value="1"/>
</dbReference>
<dbReference type="InterPro" id="IPR015424">
    <property type="entry name" value="PyrdxlP-dep_Trfase"/>
</dbReference>
<dbReference type="OrthoDB" id="9808002at2"/>
<dbReference type="Proteomes" id="UP000199651">
    <property type="component" value="Unassembled WGS sequence"/>
</dbReference>
<dbReference type="SUPFAM" id="SSF53383">
    <property type="entry name" value="PLP-dependent transferases"/>
    <property type="match status" value="1"/>
</dbReference>